<evidence type="ECO:0000313" key="3">
    <source>
        <dbReference type="Proteomes" id="UP000661077"/>
    </source>
</evidence>
<evidence type="ECO:0000256" key="1">
    <source>
        <dbReference type="SAM" id="MobiDB-lite"/>
    </source>
</evidence>
<feature type="compositionally biased region" description="Basic and acidic residues" evidence="1">
    <location>
        <begin position="61"/>
        <end position="81"/>
    </location>
</feature>
<feature type="region of interest" description="Disordered" evidence="1">
    <location>
        <begin position="53"/>
        <end position="81"/>
    </location>
</feature>
<keyword evidence="3" id="KW-1185">Reference proteome</keyword>
<gene>
    <name evidence="2" type="ORF">JM946_02670</name>
</gene>
<name>A0ABS1WRN0_9GAMM</name>
<organism evidence="2 3">
    <name type="scientific">Steroidobacter gossypii</name>
    <dbReference type="NCBI Taxonomy" id="2805490"/>
    <lineage>
        <taxon>Bacteria</taxon>
        <taxon>Pseudomonadati</taxon>
        <taxon>Pseudomonadota</taxon>
        <taxon>Gammaproteobacteria</taxon>
        <taxon>Steroidobacterales</taxon>
        <taxon>Steroidobacteraceae</taxon>
        <taxon>Steroidobacter</taxon>
    </lineage>
</organism>
<comment type="caution">
    <text evidence="2">The sequence shown here is derived from an EMBL/GenBank/DDBJ whole genome shotgun (WGS) entry which is preliminary data.</text>
</comment>
<protein>
    <submittedName>
        <fullName evidence="2">Uncharacterized protein</fullName>
    </submittedName>
</protein>
<dbReference type="RefSeq" id="WP_203165586.1">
    <property type="nucleotide sequence ID" value="NZ_JAEVLS010000001.1"/>
</dbReference>
<evidence type="ECO:0000313" key="2">
    <source>
        <dbReference type="EMBL" id="MBM0103625.1"/>
    </source>
</evidence>
<reference evidence="2 3" key="1">
    <citation type="journal article" date="2021" name="Int. J. Syst. Evol. Microbiol.">
        <title>Steroidobacter gossypii sp. nov., isolated from soil of cotton cropping field.</title>
        <authorList>
            <person name="Huang R."/>
            <person name="Yang S."/>
            <person name="Zhen C."/>
            <person name="Liu W."/>
        </authorList>
    </citation>
    <scope>NUCLEOTIDE SEQUENCE [LARGE SCALE GENOMIC DNA]</scope>
    <source>
        <strain evidence="2 3">S1-65</strain>
    </source>
</reference>
<accession>A0ABS1WRN0</accession>
<sequence>MSSEMSEQMRHQLRIGDPVRLKDSDVDLRGDVWQLRTGRYVVVRWQDECRSTHSETAVEYDASRSRAEWSRNISHEDRERS</sequence>
<proteinExistence type="predicted"/>
<dbReference type="EMBL" id="JAEVLS010000001">
    <property type="protein sequence ID" value="MBM0103625.1"/>
    <property type="molecule type" value="Genomic_DNA"/>
</dbReference>
<dbReference type="Proteomes" id="UP000661077">
    <property type="component" value="Unassembled WGS sequence"/>
</dbReference>